<dbReference type="AlphaFoldDB" id="A0A1X2HJZ0"/>
<protein>
    <submittedName>
        <fullName evidence="4">HAD-like domain-containing protein</fullName>
    </submittedName>
</protein>
<reference evidence="4 5" key="1">
    <citation type="submission" date="2016-07" db="EMBL/GenBank/DDBJ databases">
        <title>Pervasive Adenine N6-methylation of Active Genes in Fungi.</title>
        <authorList>
            <consortium name="DOE Joint Genome Institute"/>
            <person name="Mondo S.J."/>
            <person name="Dannebaum R.O."/>
            <person name="Kuo R.C."/>
            <person name="Labutti K."/>
            <person name="Haridas S."/>
            <person name="Kuo A."/>
            <person name="Salamov A."/>
            <person name="Ahrendt S.R."/>
            <person name="Lipzen A."/>
            <person name="Sullivan W."/>
            <person name="Andreopoulos W.B."/>
            <person name="Clum A."/>
            <person name="Lindquist E."/>
            <person name="Daum C."/>
            <person name="Ramamoorthy G.K."/>
            <person name="Gryganskyi A."/>
            <person name="Culley D."/>
            <person name="Magnuson J.K."/>
            <person name="James T.Y."/>
            <person name="O'Malley M.A."/>
            <person name="Stajich J.E."/>
            <person name="Spatafora J.W."/>
            <person name="Visel A."/>
            <person name="Grigoriev I.V."/>
        </authorList>
    </citation>
    <scope>NUCLEOTIDE SEQUENCE [LARGE SCALE GENOMIC DNA]</scope>
    <source>
        <strain evidence="4 5">NRRL 2496</strain>
    </source>
</reference>
<dbReference type="PANTHER" id="PTHR43316:SF3">
    <property type="entry name" value="HALOACID DEHALOGENASE, TYPE II (AFU_ORTHOLOGUE AFUA_2G07750)-RELATED"/>
    <property type="match status" value="1"/>
</dbReference>
<evidence type="ECO:0000256" key="2">
    <source>
        <dbReference type="SAM" id="MobiDB-lite"/>
    </source>
</evidence>
<dbReference type="InterPro" id="IPR051540">
    <property type="entry name" value="S-2-haloacid_dehalogenase"/>
</dbReference>
<feature type="chain" id="PRO_5013118032" evidence="3">
    <location>
        <begin position="21"/>
        <end position="279"/>
    </location>
</feature>
<sequence>MPAVAFDLLGTLFSLDMVLAALSRIIENDTGQRQARRLLQAWMTAATRDYMATSHAGEYRTLEHVLETTLPRACALEDFPMPTTATVHDIMTSFQELRPRPNAIETIQSLYRAGWDLWIMTSGSYDDAHELLSHHGLLDYFCLPNQDKANIYGCDELRISRPHPKVYSELMRLNVRRTRRIENFYYVSAHAWDIAGAKNLSYRTIFLSNEEMLFPSDLYQRSPDAVRTDLLDAMQAMIAIESHQEVLKTRHCFPQAKESKAREDADSQPRRGEKQNIQE</sequence>
<organism evidence="4 5">
    <name type="scientific">Syncephalastrum racemosum</name>
    <name type="common">Filamentous fungus</name>
    <dbReference type="NCBI Taxonomy" id="13706"/>
    <lineage>
        <taxon>Eukaryota</taxon>
        <taxon>Fungi</taxon>
        <taxon>Fungi incertae sedis</taxon>
        <taxon>Mucoromycota</taxon>
        <taxon>Mucoromycotina</taxon>
        <taxon>Mucoromycetes</taxon>
        <taxon>Mucorales</taxon>
        <taxon>Syncephalastraceae</taxon>
        <taxon>Syncephalastrum</taxon>
    </lineage>
</organism>
<dbReference type="PANTHER" id="PTHR43316">
    <property type="entry name" value="HYDROLASE, HALOACID DELAHOGENASE-RELATED"/>
    <property type="match status" value="1"/>
</dbReference>
<dbReference type="InterPro" id="IPR036412">
    <property type="entry name" value="HAD-like_sf"/>
</dbReference>
<dbReference type="STRING" id="13706.A0A1X2HJZ0"/>
<dbReference type="GO" id="GO:0016787">
    <property type="term" value="F:hydrolase activity"/>
    <property type="evidence" value="ECO:0007669"/>
    <property type="project" value="UniProtKB-KW"/>
</dbReference>
<gene>
    <name evidence="4" type="ORF">BCR43DRAFT_523351</name>
</gene>
<evidence type="ECO:0000256" key="3">
    <source>
        <dbReference type="SAM" id="SignalP"/>
    </source>
</evidence>
<dbReference type="OMA" id="FEEHDPC"/>
<dbReference type="OrthoDB" id="2363873at2759"/>
<keyword evidence="5" id="KW-1185">Reference proteome</keyword>
<dbReference type="Gene3D" id="3.40.50.1000">
    <property type="entry name" value="HAD superfamily/HAD-like"/>
    <property type="match status" value="1"/>
</dbReference>
<evidence type="ECO:0000313" key="5">
    <source>
        <dbReference type="Proteomes" id="UP000242180"/>
    </source>
</evidence>
<comment type="caution">
    <text evidence="4">The sequence shown here is derived from an EMBL/GenBank/DDBJ whole genome shotgun (WGS) entry which is preliminary data.</text>
</comment>
<evidence type="ECO:0000256" key="1">
    <source>
        <dbReference type="ARBA" id="ARBA00022801"/>
    </source>
</evidence>
<dbReference type="SUPFAM" id="SSF56784">
    <property type="entry name" value="HAD-like"/>
    <property type="match status" value="1"/>
</dbReference>
<dbReference type="EMBL" id="MCGN01000003">
    <property type="protein sequence ID" value="ORY99410.1"/>
    <property type="molecule type" value="Genomic_DNA"/>
</dbReference>
<dbReference type="SFLD" id="SFLDG01129">
    <property type="entry name" value="C1.5:_HAD__Beta-PGM__Phosphata"/>
    <property type="match status" value="1"/>
</dbReference>
<feature type="signal peptide" evidence="3">
    <location>
        <begin position="1"/>
        <end position="20"/>
    </location>
</feature>
<dbReference type="SFLD" id="SFLDS00003">
    <property type="entry name" value="Haloacid_Dehalogenase"/>
    <property type="match status" value="1"/>
</dbReference>
<dbReference type="InParanoid" id="A0A1X2HJZ0"/>
<dbReference type="Gene3D" id="1.10.150.240">
    <property type="entry name" value="Putative phosphatase, domain 2"/>
    <property type="match status" value="1"/>
</dbReference>
<accession>A0A1X2HJZ0</accession>
<name>A0A1X2HJZ0_SYNRA</name>
<keyword evidence="3" id="KW-0732">Signal</keyword>
<feature type="region of interest" description="Disordered" evidence="2">
    <location>
        <begin position="251"/>
        <end position="279"/>
    </location>
</feature>
<proteinExistence type="predicted"/>
<dbReference type="InterPro" id="IPR023198">
    <property type="entry name" value="PGP-like_dom2"/>
</dbReference>
<feature type="compositionally biased region" description="Basic and acidic residues" evidence="2">
    <location>
        <begin position="257"/>
        <end position="279"/>
    </location>
</feature>
<evidence type="ECO:0000313" key="4">
    <source>
        <dbReference type="EMBL" id="ORY99410.1"/>
    </source>
</evidence>
<keyword evidence="1" id="KW-0378">Hydrolase</keyword>
<dbReference type="Pfam" id="PF00702">
    <property type="entry name" value="Hydrolase"/>
    <property type="match status" value="1"/>
</dbReference>
<dbReference type="InterPro" id="IPR023214">
    <property type="entry name" value="HAD_sf"/>
</dbReference>
<dbReference type="Proteomes" id="UP000242180">
    <property type="component" value="Unassembled WGS sequence"/>
</dbReference>